<keyword evidence="3" id="KW-1185">Reference proteome</keyword>
<proteinExistence type="predicted"/>
<dbReference type="RefSeq" id="WP_165137319.1">
    <property type="nucleotide sequence ID" value="NZ_CP049253.1"/>
</dbReference>
<gene>
    <name evidence="2" type="ORF">JOF34_000649</name>
</gene>
<dbReference type="EMBL" id="JAGIOL010000001">
    <property type="protein sequence ID" value="MBP2436063.1"/>
    <property type="molecule type" value="Genomic_DNA"/>
</dbReference>
<sequence>MAEHRRRIVTRDRDLPRRASVAFQEFLDAQEAIDHDRRTAPPVSPRRGPTRGRRGRDEIRLRSLVRPEPDAKLLAQALLLAWTESTSGKPDDDPPG</sequence>
<evidence type="ECO:0000313" key="2">
    <source>
        <dbReference type="EMBL" id="MBP2436063.1"/>
    </source>
</evidence>
<name>A0ABS4ZFJ6_9MICO</name>
<feature type="region of interest" description="Disordered" evidence="1">
    <location>
        <begin position="32"/>
        <end position="56"/>
    </location>
</feature>
<comment type="caution">
    <text evidence="2">The sequence shown here is derived from an EMBL/GenBank/DDBJ whole genome shotgun (WGS) entry which is preliminary data.</text>
</comment>
<protein>
    <submittedName>
        <fullName evidence="2">Uncharacterized protein</fullName>
    </submittedName>
</protein>
<evidence type="ECO:0000256" key="1">
    <source>
        <dbReference type="SAM" id="MobiDB-lite"/>
    </source>
</evidence>
<evidence type="ECO:0000313" key="3">
    <source>
        <dbReference type="Proteomes" id="UP001519362"/>
    </source>
</evidence>
<organism evidence="2 3">
    <name type="scientific">Microbacterium amylolyticum</name>
    <dbReference type="NCBI Taxonomy" id="936337"/>
    <lineage>
        <taxon>Bacteria</taxon>
        <taxon>Bacillati</taxon>
        <taxon>Actinomycetota</taxon>
        <taxon>Actinomycetes</taxon>
        <taxon>Micrococcales</taxon>
        <taxon>Microbacteriaceae</taxon>
        <taxon>Microbacterium</taxon>
    </lineage>
</organism>
<reference evidence="2 3" key="1">
    <citation type="submission" date="2021-03" db="EMBL/GenBank/DDBJ databases">
        <title>Sequencing the genomes of 1000 actinobacteria strains.</title>
        <authorList>
            <person name="Klenk H.-P."/>
        </authorList>
    </citation>
    <scope>NUCLEOTIDE SEQUENCE [LARGE SCALE GENOMIC DNA]</scope>
    <source>
        <strain evidence="2 3">DSM 24221</strain>
    </source>
</reference>
<accession>A0ABS4ZFJ6</accession>
<dbReference type="Proteomes" id="UP001519362">
    <property type="component" value="Unassembled WGS sequence"/>
</dbReference>